<evidence type="ECO:0000313" key="1">
    <source>
        <dbReference type="EMBL" id="KAK1355209.1"/>
    </source>
</evidence>
<protein>
    <submittedName>
        <fullName evidence="1">Uncharacterized protein</fullName>
    </submittedName>
</protein>
<sequence length="120" mass="13628">MSGASTGNSIVPSLFAKVIPKSEKLIVYCAELFLHLRLATCPVMSKEAIHTTLPNLRVHSLRTSMLQNYKNDTYVTHLNNTNHPSPYHLVRLQEEANEPSKLKFLKGSLRTYSVQVWSFK</sequence>
<reference evidence="1" key="1">
    <citation type="submission" date="2023-02" db="EMBL/GenBank/DDBJ databases">
        <title>Genome of toxic invasive species Heracleum sosnowskyi carries increased number of genes despite the absence of recent whole-genome duplications.</title>
        <authorList>
            <person name="Schelkunov M."/>
            <person name="Shtratnikova V."/>
            <person name="Makarenko M."/>
            <person name="Klepikova A."/>
            <person name="Omelchenko D."/>
            <person name="Novikova G."/>
            <person name="Obukhova E."/>
            <person name="Bogdanov V."/>
            <person name="Penin A."/>
            <person name="Logacheva M."/>
        </authorList>
    </citation>
    <scope>NUCLEOTIDE SEQUENCE</scope>
    <source>
        <strain evidence="1">Hsosn_3</strain>
        <tissue evidence="1">Leaf</tissue>
    </source>
</reference>
<dbReference type="EMBL" id="JAUIZM010000011">
    <property type="protein sequence ID" value="KAK1355209.1"/>
    <property type="molecule type" value="Genomic_DNA"/>
</dbReference>
<evidence type="ECO:0000313" key="2">
    <source>
        <dbReference type="Proteomes" id="UP001237642"/>
    </source>
</evidence>
<proteinExistence type="predicted"/>
<dbReference type="Proteomes" id="UP001237642">
    <property type="component" value="Unassembled WGS sequence"/>
</dbReference>
<gene>
    <name evidence="1" type="ORF">POM88_048465</name>
</gene>
<name>A0AAD8GVD7_9APIA</name>
<dbReference type="AlphaFoldDB" id="A0AAD8GVD7"/>
<accession>A0AAD8GVD7</accession>
<keyword evidence="2" id="KW-1185">Reference proteome</keyword>
<organism evidence="1 2">
    <name type="scientific">Heracleum sosnowskyi</name>
    <dbReference type="NCBI Taxonomy" id="360622"/>
    <lineage>
        <taxon>Eukaryota</taxon>
        <taxon>Viridiplantae</taxon>
        <taxon>Streptophyta</taxon>
        <taxon>Embryophyta</taxon>
        <taxon>Tracheophyta</taxon>
        <taxon>Spermatophyta</taxon>
        <taxon>Magnoliopsida</taxon>
        <taxon>eudicotyledons</taxon>
        <taxon>Gunneridae</taxon>
        <taxon>Pentapetalae</taxon>
        <taxon>asterids</taxon>
        <taxon>campanulids</taxon>
        <taxon>Apiales</taxon>
        <taxon>Apiaceae</taxon>
        <taxon>Apioideae</taxon>
        <taxon>apioid superclade</taxon>
        <taxon>Tordylieae</taxon>
        <taxon>Tordyliinae</taxon>
        <taxon>Heracleum</taxon>
    </lineage>
</organism>
<comment type="caution">
    <text evidence="1">The sequence shown here is derived from an EMBL/GenBank/DDBJ whole genome shotgun (WGS) entry which is preliminary data.</text>
</comment>
<reference evidence="1" key="2">
    <citation type="submission" date="2023-05" db="EMBL/GenBank/DDBJ databases">
        <authorList>
            <person name="Schelkunov M.I."/>
        </authorList>
    </citation>
    <scope>NUCLEOTIDE SEQUENCE</scope>
    <source>
        <strain evidence="1">Hsosn_3</strain>
        <tissue evidence="1">Leaf</tissue>
    </source>
</reference>